<feature type="domain" description="DUF6398" evidence="2">
    <location>
        <begin position="19"/>
        <end position="123"/>
    </location>
</feature>
<name>A0A6J4KQV1_9BACT</name>
<evidence type="ECO:0000313" key="3">
    <source>
        <dbReference type="EMBL" id="CAA9311494.1"/>
    </source>
</evidence>
<accession>A0A6J4KQV1</accession>
<organism evidence="3">
    <name type="scientific">uncultured Gemmatimonadaceae bacterium</name>
    <dbReference type="NCBI Taxonomy" id="246130"/>
    <lineage>
        <taxon>Bacteria</taxon>
        <taxon>Pseudomonadati</taxon>
        <taxon>Gemmatimonadota</taxon>
        <taxon>Gemmatimonadia</taxon>
        <taxon>Gemmatimonadales</taxon>
        <taxon>Gemmatimonadaceae</taxon>
        <taxon>environmental samples</taxon>
    </lineage>
</organism>
<evidence type="ECO:0000259" key="2">
    <source>
        <dbReference type="Pfam" id="PF19935"/>
    </source>
</evidence>
<proteinExistence type="predicted"/>
<gene>
    <name evidence="3" type="ORF">AVDCRST_MAG11-1526</name>
</gene>
<feature type="region of interest" description="Disordered" evidence="1">
    <location>
        <begin position="180"/>
        <end position="200"/>
    </location>
</feature>
<feature type="compositionally biased region" description="Pro residues" evidence="1">
    <location>
        <begin position="189"/>
        <end position="199"/>
    </location>
</feature>
<sequence length="526" mass="57062">MSASDPQHVPSRVRARFDEIVAVTDAVAARHLDADYAALCRRMAAVLARRRPSPLERREARTWAAGILHAVGWVNFLTDPSQQPHLTAPALAAAAGVGQSTVAAAFRTIQDTLDLVRLDPEWTRPSKLLGNPLAWIVLVDGLPVDVREAPREVQEVAFRQGLIPFVPGPARWGVERLAQPAAEERDADPPPLRPPPPGTPAALRDVMADVMAEAEAVVQQTLAAHPDATVDELNAALRTATARYNRRAQAELGGLAPAAVHELLAADWLGAGSAIRLDDSISLDELAPARTLHDARLALAMLAERGAVKATPNGNLPRAFVGEFRERMRPRGDQWDEPSAGPRLPNEEDCFPLHLPRVLLVLAGLVKRRRGVFSRTRRGEQLTAGARAGALLATLIRTHFRALNLAYLDGAGPEPDFQGALGYTLYRFSQVGAGWRRPGELTEALVLPGVRDALRVSRHFDLPALILETRFLRPLTGFGLAEARSAPREPGAPIARSAYRKSPLFDRAVRFRVASDGGAGRPPDER</sequence>
<dbReference type="EMBL" id="CADCTU010000341">
    <property type="protein sequence ID" value="CAA9311494.1"/>
    <property type="molecule type" value="Genomic_DNA"/>
</dbReference>
<evidence type="ECO:0000256" key="1">
    <source>
        <dbReference type="SAM" id="MobiDB-lite"/>
    </source>
</evidence>
<dbReference type="AlphaFoldDB" id="A0A6J4KQV1"/>
<reference evidence="3" key="1">
    <citation type="submission" date="2020-02" db="EMBL/GenBank/DDBJ databases">
        <authorList>
            <person name="Meier V. D."/>
        </authorList>
    </citation>
    <scope>NUCLEOTIDE SEQUENCE</scope>
    <source>
        <strain evidence="3">AVDCRST_MAG11</strain>
    </source>
</reference>
<dbReference type="InterPro" id="IPR045651">
    <property type="entry name" value="DUF6398"/>
</dbReference>
<dbReference type="Pfam" id="PF19935">
    <property type="entry name" value="DUF6398"/>
    <property type="match status" value="1"/>
</dbReference>
<protein>
    <recommendedName>
        <fullName evidence="2">DUF6398 domain-containing protein</fullName>
    </recommendedName>
</protein>